<dbReference type="InterPro" id="IPR050194">
    <property type="entry name" value="Glycosyltransferase_grp1"/>
</dbReference>
<dbReference type="Pfam" id="PF00534">
    <property type="entry name" value="Glycos_transf_1"/>
    <property type="match status" value="1"/>
</dbReference>
<evidence type="ECO:0000256" key="2">
    <source>
        <dbReference type="ARBA" id="ARBA00022679"/>
    </source>
</evidence>
<proteinExistence type="predicted"/>
<keyword evidence="1" id="KW-0328">Glycosyltransferase</keyword>
<evidence type="ECO:0000313" key="6">
    <source>
        <dbReference type="Proteomes" id="UP000190637"/>
    </source>
</evidence>
<organism evidence="5 6">
    <name type="scientific">Marinactinospora thermotolerans DSM 45154</name>
    <dbReference type="NCBI Taxonomy" id="1122192"/>
    <lineage>
        <taxon>Bacteria</taxon>
        <taxon>Bacillati</taxon>
        <taxon>Actinomycetota</taxon>
        <taxon>Actinomycetes</taxon>
        <taxon>Streptosporangiales</taxon>
        <taxon>Nocardiopsidaceae</taxon>
        <taxon>Marinactinospora</taxon>
    </lineage>
</organism>
<reference evidence="5 6" key="1">
    <citation type="submission" date="2017-02" db="EMBL/GenBank/DDBJ databases">
        <authorList>
            <person name="Peterson S.W."/>
        </authorList>
    </citation>
    <scope>NUCLEOTIDE SEQUENCE [LARGE SCALE GENOMIC DNA]</scope>
    <source>
        <strain evidence="5 6">DSM 45154</strain>
    </source>
</reference>
<dbReference type="Gene3D" id="3.40.50.2000">
    <property type="entry name" value="Glycogen Phosphorylase B"/>
    <property type="match status" value="2"/>
</dbReference>
<evidence type="ECO:0000259" key="4">
    <source>
        <dbReference type="Pfam" id="PF13439"/>
    </source>
</evidence>
<gene>
    <name evidence="5" type="ORF">SAMN02745673_01390</name>
</gene>
<name>A0A1T4ND79_9ACTN</name>
<feature type="domain" description="Glycosyl transferase family 1" evidence="3">
    <location>
        <begin position="186"/>
        <end position="345"/>
    </location>
</feature>
<dbReference type="Pfam" id="PF13439">
    <property type="entry name" value="Glyco_transf_4"/>
    <property type="match status" value="1"/>
</dbReference>
<sequence>MRDLTVLVNAGPWLPVPPRGYGGIENVIATLVPELRARGVRVLLAGVASSRLSAEEHVTVFDDGMFGHIQSPYNRTMGIPHAHLQGVLRRLGRGGVDLVHDHMEVTGLATLNAAGGAVPPVLHTLHWDLRKHPHFYGSFQGNGRVFVNGVSESQLRRAPRALRAHSVGHVHLATPLAVDADRRPAPAKGEHVVLLGRITEVKGVHVAARVCRRLGIPLILAGPVNGIETEEELGAALDDPAHPRHDAPDVRYYAEQVRPHVDGDLVRWIGTVEGEERDTLLATARAALFPILWAEPGGTAVVEALSCGAPVVGFARGCLPELVHHGRTGLLCEDEEEFTELLRRVDEIDPAECRKEAALRFTPGTMAERYIELYDRVLSRAARA</sequence>
<accession>A0A1T4ND79</accession>
<dbReference type="GO" id="GO:0016757">
    <property type="term" value="F:glycosyltransferase activity"/>
    <property type="evidence" value="ECO:0007669"/>
    <property type="project" value="UniProtKB-KW"/>
</dbReference>
<dbReference type="EMBL" id="FUWS01000003">
    <property type="protein sequence ID" value="SJZ77006.1"/>
    <property type="molecule type" value="Genomic_DNA"/>
</dbReference>
<protein>
    <submittedName>
        <fullName evidence="5">Glycosyltransferase involved in cell wall bisynthesis</fullName>
    </submittedName>
</protein>
<dbReference type="Proteomes" id="UP000190637">
    <property type="component" value="Unassembled WGS sequence"/>
</dbReference>
<dbReference type="PANTHER" id="PTHR45947">
    <property type="entry name" value="SULFOQUINOVOSYL TRANSFERASE SQD2"/>
    <property type="match status" value="1"/>
</dbReference>
<dbReference type="InterPro" id="IPR028098">
    <property type="entry name" value="Glyco_trans_4-like_N"/>
</dbReference>
<dbReference type="PANTHER" id="PTHR45947:SF13">
    <property type="entry name" value="TRANSFERASE"/>
    <property type="match status" value="1"/>
</dbReference>
<dbReference type="STRING" id="1122192.SAMN02745673_01390"/>
<feature type="domain" description="Glycosyltransferase subfamily 4-like N-terminal" evidence="4">
    <location>
        <begin position="21"/>
        <end position="160"/>
    </location>
</feature>
<dbReference type="InterPro" id="IPR001296">
    <property type="entry name" value="Glyco_trans_1"/>
</dbReference>
<keyword evidence="2 5" id="KW-0808">Transferase</keyword>
<evidence type="ECO:0000259" key="3">
    <source>
        <dbReference type="Pfam" id="PF00534"/>
    </source>
</evidence>
<dbReference type="RefSeq" id="WP_200813550.1">
    <property type="nucleotide sequence ID" value="NZ_FUWS01000003.1"/>
</dbReference>
<evidence type="ECO:0000313" key="5">
    <source>
        <dbReference type="EMBL" id="SJZ77006.1"/>
    </source>
</evidence>
<evidence type="ECO:0000256" key="1">
    <source>
        <dbReference type="ARBA" id="ARBA00022676"/>
    </source>
</evidence>
<dbReference type="GO" id="GO:1901137">
    <property type="term" value="P:carbohydrate derivative biosynthetic process"/>
    <property type="evidence" value="ECO:0007669"/>
    <property type="project" value="UniProtKB-ARBA"/>
</dbReference>
<dbReference type="AlphaFoldDB" id="A0A1T4ND79"/>
<keyword evidence="6" id="KW-1185">Reference proteome</keyword>
<dbReference type="SUPFAM" id="SSF53756">
    <property type="entry name" value="UDP-Glycosyltransferase/glycogen phosphorylase"/>
    <property type="match status" value="1"/>
</dbReference>